<evidence type="ECO:0000256" key="3">
    <source>
        <dbReference type="ARBA" id="ARBA00022553"/>
    </source>
</evidence>
<reference evidence="7" key="1">
    <citation type="submission" date="2022-02" db="EMBL/GenBank/DDBJ databases">
        <title>Atlantic sturgeon de novo genome assembly.</title>
        <authorList>
            <person name="Stock M."/>
            <person name="Klopp C."/>
            <person name="Guiguen Y."/>
            <person name="Cabau C."/>
            <person name="Parinello H."/>
            <person name="Santidrian Yebra-Pimentel E."/>
            <person name="Kuhl H."/>
            <person name="Dirks R.P."/>
            <person name="Guessner J."/>
            <person name="Wuertz S."/>
            <person name="Du K."/>
            <person name="Schartl M."/>
        </authorList>
    </citation>
    <scope>NUCLEOTIDE SEQUENCE</scope>
    <source>
        <strain evidence="7">STURGEONOMICS-FGT-2020</strain>
        <tissue evidence="7">Whole blood</tissue>
    </source>
</reference>
<dbReference type="GO" id="GO:0005814">
    <property type="term" value="C:centriole"/>
    <property type="evidence" value="ECO:0007669"/>
    <property type="project" value="TreeGrafter"/>
</dbReference>
<feature type="region of interest" description="Disordered" evidence="6">
    <location>
        <begin position="1"/>
        <end position="27"/>
    </location>
</feature>
<feature type="coiled-coil region" evidence="5">
    <location>
        <begin position="863"/>
        <end position="942"/>
    </location>
</feature>
<dbReference type="GO" id="GO:0097539">
    <property type="term" value="C:ciliary transition fiber"/>
    <property type="evidence" value="ECO:0007669"/>
    <property type="project" value="TreeGrafter"/>
</dbReference>
<sequence length="1846" mass="214303">MASGMGGQLRFCNPDDPGTPRGGQPPSLDWLEERLGAVCEELGVSRHGYASCRQLISMCEQLGLEGPDDVFTNLDPDRMMSVQDFVSGVLRNGKPPTPSASTPYRQLKRHLSTQPFDESGRRTATPSAMTSTITLRLFSGLDDGSGYTSAERLLDAWQEEGIDNCHEILQALDFSLDRKVNLSELTIALENELQITKNGIHQAVLASFKSEIRHLLERVDREMREKGKLRSDLDKADRLKTQMATEMDEHHSAIERLNDSNLRKLEQEYRDRLAAVKAELTRDRDQIQQQASKQRSELEREVEKVKEEELYLRDRLSLAHKENMRLEAELLEVTEKLVENENLASKLQSNLDNILQEKFGDLDPGSAEFFLQEERFKRMRSECEQQCRELQDRIDELQAELEEYSALGRTSRPSLGLSLTEEFDSKSGVGVESDPGLGLEEGHPFNMSLEAEMLVEQLKDQHQQDMASVRAELQSKVSEHEQQVEELKAGHAQEQRALEQRCREEVSRVQNHVHELQSQLETLEEARERAERLHIEERAELERRQGEEKSQAQARASELQVRVEALESERERGEEERRELERRHAEERARLEETLQERVQEERETKRAELEEREEELAELFEQERCSQEKRHLEAQEDLTLKHSEERQRLTGWLQSLEQEILEERKKLEGHFNQKIREVEARFSGDQEAISERFRQDVSQLEERYQQELKDLSERHSEEKAQWEFEKEELLHEGEGERERLRETLEREKEVASQDLILERDLLEKSHKEEFTNLIAKNHQLQKDLEDLRAVAQGKEMELCELQNELQERLEAKAELLAQAEDKAQKLDLLLQQAVDDFEQERSELQSQLCSLEKKTMEAWSLVEEGTQKKQELAAEVRKLETRIQELELEALTLSEGYEEAKKQNVEMFAKVSHLTERIKELEAEAEALAGLQMESEQIEREEISSTFRIPEVEEHVPGEFKVIEGDGEMPEFAPLQKQIKQLEKENKIIPQLQGERDHAMKERDDCCTEILKLSEKLQDQGNLQVELQTRLEAAEAENLKLQERITELEEAVDTRKTSVGEQAERDSEELHLDISRVIERTKELEDKTLQVMELQSMYEECSLDKSRLREEKLKLEERVQGLEEEREQRLGDLEEECARSKTEMSTLAEENSFLRTQIGELKKQEELLRNQRQETESSRMKEVAEVKARKEETLQELNVQLEAKIQAVSELEDSCAESERKNAELKNAVSDLQKKCHKFQEKSQAHRSEARRLAEENLSLKREISTLKEDGGFSQLKLKDLGDTQEEVLRKVEQFKKEKMAALKAAENLKKQVLELRARGQQLESENAELAQKSGRNAEDLVELNRRMCEVLRHHENRENGRRHHRGELERERAALSAELSQERSKMAACMSTLESELSRVEEKSRVLEQEKALLSQELSAMKEKLSGSSDLKKELLGVVCKNEKLQKEKEALSEELNRCVDKVAKIGVLENQLAQLRQDRQAVEQHAQTLRSQLSASLDKVHSLEEAIQSVNLQVARLKSDLRVTQQEKEALKQEVMSLHKQLQNANDKNQVLDLAVHSTGYQNQQKKLYWDELARLVEQEQQLLRQENERLQKEVQNTKGDLNHSREKIRQLEAMILTLKQQKQQGQSSLVKVVEQEKSSLKRELEQLHRELLAAKCRVSELSDCERDLESLKVENEALRSRQARLESQTLCEQLGGLVPREQLVQAQHRLLQGERRGQHRPEDLGGRVPDINVQQEGDVLLRMEERMRNVEQNLRNVKLLLQEKVSQLKDQLHRNTKADEMIKDLYVENSQLLKALEMTENRQKVTEKKNYLLEEKISSLNKIVRDLSPSPLTAVPYHFTRS</sequence>
<feature type="coiled-coil region" evidence="5">
    <location>
        <begin position="1367"/>
        <end position="1551"/>
    </location>
</feature>
<comment type="subcellular location">
    <subcellularLocation>
        <location evidence="1">Cytoplasm</location>
        <location evidence="1">Cytoskeleton</location>
        <location evidence="1">Microtubule organizing center</location>
        <location evidence="1">Centrosome</location>
    </subcellularLocation>
</comment>
<feature type="coiled-coil region" evidence="5">
    <location>
        <begin position="1092"/>
        <end position="1334"/>
    </location>
</feature>
<dbReference type="GO" id="GO:0000242">
    <property type="term" value="C:pericentriolar material"/>
    <property type="evidence" value="ECO:0007669"/>
    <property type="project" value="TreeGrafter"/>
</dbReference>
<feature type="coiled-coil region" evidence="5">
    <location>
        <begin position="270"/>
        <end position="407"/>
    </location>
</feature>
<dbReference type="PANTHER" id="PTHR18905:SF11">
    <property type="entry name" value="NINEIN"/>
    <property type="match status" value="1"/>
</dbReference>
<feature type="compositionally biased region" description="Basic and acidic residues" evidence="6">
    <location>
        <begin position="564"/>
        <end position="610"/>
    </location>
</feature>
<feature type="compositionally biased region" description="Basic and acidic residues" evidence="6">
    <location>
        <begin position="538"/>
        <end position="550"/>
    </location>
</feature>
<evidence type="ECO:0000256" key="2">
    <source>
        <dbReference type="ARBA" id="ARBA00022490"/>
    </source>
</evidence>
<dbReference type="GO" id="GO:0051642">
    <property type="term" value="P:centrosome localization"/>
    <property type="evidence" value="ECO:0007669"/>
    <property type="project" value="TreeGrafter"/>
</dbReference>
<comment type="caution">
    <text evidence="7">The sequence shown here is derived from an EMBL/GenBank/DDBJ whole genome shotgun (WGS) entry which is preliminary data.</text>
</comment>
<evidence type="ECO:0000256" key="6">
    <source>
        <dbReference type="SAM" id="MobiDB-lite"/>
    </source>
</evidence>
<keyword evidence="3" id="KW-0597">Phosphoprotein</keyword>
<dbReference type="PANTHER" id="PTHR18905">
    <property type="entry name" value="NINEIN"/>
    <property type="match status" value="1"/>
</dbReference>
<accession>A0AAD8CWB6</accession>
<proteinExistence type="predicted"/>
<keyword evidence="2" id="KW-0963">Cytoplasm</keyword>
<keyword evidence="4" id="KW-0206">Cytoskeleton</keyword>
<organism evidence="7 8">
    <name type="scientific">Acipenser oxyrinchus oxyrinchus</name>
    <dbReference type="NCBI Taxonomy" id="40147"/>
    <lineage>
        <taxon>Eukaryota</taxon>
        <taxon>Metazoa</taxon>
        <taxon>Chordata</taxon>
        <taxon>Craniata</taxon>
        <taxon>Vertebrata</taxon>
        <taxon>Euteleostomi</taxon>
        <taxon>Actinopterygii</taxon>
        <taxon>Chondrostei</taxon>
        <taxon>Acipenseriformes</taxon>
        <taxon>Acipenseridae</taxon>
        <taxon>Acipenser</taxon>
    </lineage>
</organism>
<evidence type="ECO:0000313" key="8">
    <source>
        <dbReference type="Proteomes" id="UP001230051"/>
    </source>
</evidence>
<dbReference type="GO" id="GO:0034454">
    <property type="term" value="P:microtubule anchoring at centrosome"/>
    <property type="evidence" value="ECO:0007669"/>
    <property type="project" value="TreeGrafter"/>
</dbReference>
<evidence type="ECO:0000256" key="4">
    <source>
        <dbReference type="ARBA" id="ARBA00023212"/>
    </source>
</evidence>
<feature type="region of interest" description="Disordered" evidence="6">
    <location>
        <begin position="538"/>
        <end position="612"/>
    </location>
</feature>
<evidence type="ECO:0000256" key="1">
    <source>
        <dbReference type="ARBA" id="ARBA00004300"/>
    </source>
</evidence>
<evidence type="ECO:0000256" key="5">
    <source>
        <dbReference type="SAM" id="Coils"/>
    </source>
</evidence>
<dbReference type="GO" id="GO:0097431">
    <property type="term" value="C:mitotic spindle pole"/>
    <property type="evidence" value="ECO:0007669"/>
    <property type="project" value="TreeGrafter"/>
</dbReference>
<feature type="coiled-coil region" evidence="5">
    <location>
        <begin position="1737"/>
        <end position="1806"/>
    </location>
</feature>
<keyword evidence="8" id="KW-1185">Reference proteome</keyword>
<dbReference type="EMBL" id="JAGXEW010000023">
    <property type="protein sequence ID" value="KAK1158768.1"/>
    <property type="molecule type" value="Genomic_DNA"/>
</dbReference>
<dbReference type="GO" id="GO:0090222">
    <property type="term" value="P:centrosome-templated microtubule nucleation"/>
    <property type="evidence" value="ECO:0007669"/>
    <property type="project" value="TreeGrafter"/>
</dbReference>
<feature type="coiled-coil region" evidence="5">
    <location>
        <begin position="654"/>
        <end position="837"/>
    </location>
</feature>
<dbReference type="Proteomes" id="UP001230051">
    <property type="component" value="Unassembled WGS sequence"/>
</dbReference>
<evidence type="ECO:0000313" key="7">
    <source>
        <dbReference type="EMBL" id="KAK1158768.1"/>
    </source>
</evidence>
<gene>
    <name evidence="7" type="primary">Nin</name>
    <name evidence="7" type="ORF">AOXY_G22510</name>
</gene>
<keyword evidence="5" id="KW-0175">Coiled coil</keyword>
<name>A0AAD8CWB6_ACIOX</name>
<feature type="coiled-coil region" evidence="5">
    <location>
        <begin position="1577"/>
        <end position="1692"/>
    </location>
</feature>
<feature type="coiled-coil region" evidence="5">
    <location>
        <begin position="1018"/>
        <end position="1052"/>
    </location>
</feature>
<protein>
    <submittedName>
        <fullName evidence="7">Ninein-like</fullName>
    </submittedName>
</protein>